<feature type="compositionally biased region" description="Basic and acidic residues" evidence="1">
    <location>
        <begin position="316"/>
        <end position="333"/>
    </location>
</feature>
<dbReference type="InterPro" id="IPR026115">
    <property type="entry name" value="NABC1"/>
</dbReference>
<dbReference type="RefSeq" id="XP_032054380.1">
    <property type="nucleotide sequence ID" value="XM_032198489.1"/>
</dbReference>
<feature type="compositionally biased region" description="Polar residues" evidence="1">
    <location>
        <begin position="562"/>
        <end position="573"/>
    </location>
</feature>
<feature type="compositionally biased region" description="Basic and acidic residues" evidence="1">
    <location>
        <begin position="462"/>
        <end position="496"/>
    </location>
</feature>
<feature type="compositionally biased region" description="Basic and acidic residues" evidence="1">
    <location>
        <begin position="429"/>
        <end position="438"/>
    </location>
</feature>
<dbReference type="GeneID" id="116495780"/>
<proteinExistence type="predicted"/>
<dbReference type="CTD" id="8537"/>
<protein>
    <submittedName>
        <fullName evidence="3">Breast carcinoma-amplified sequence 1 isoform X2</fullName>
    </submittedName>
</protein>
<feature type="compositionally biased region" description="Basic and acidic residues" evidence="1">
    <location>
        <begin position="547"/>
        <end position="561"/>
    </location>
</feature>
<feature type="compositionally biased region" description="Basic and acidic residues" evidence="1">
    <location>
        <begin position="574"/>
        <end position="588"/>
    </location>
</feature>
<feature type="region of interest" description="Disordered" evidence="1">
    <location>
        <begin position="56"/>
        <end position="102"/>
    </location>
</feature>
<feature type="compositionally biased region" description="Polar residues" evidence="1">
    <location>
        <begin position="376"/>
        <end position="412"/>
    </location>
</feature>
<feature type="compositionally biased region" description="Polar residues" evidence="1">
    <location>
        <begin position="141"/>
        <end position="155"/>
    </location>
</feature>
<gene>
    <name evidence="3" type="primary">BCAS1</name>
</gene>
<evidence type="ECO:0000313" key="3">
    <source>
        <dbReference type="RefSeq" id="XP_032054380.1"/>
    </source>
</evidence>
<keyword evidence="2" id="KW-1185">Reference proteome</keyword>
<reference evidence="3" key="1">
    <citation type="submission" date="2025-08" db="UniProtKB">
        <authorList>
            <consortium name="RefSeq"/>
        </authorList>
    </citation>
    <scope>IDENTIFICATION</scope>
    <source>
        <tissue evidence="3">Lung</tissue>
    </source>
</reference>
<dbReference type="PANTHER" id="PTHR15016:SF6">
    <property type="entry name" value="BREAST CARCINOMA-AMPLIFIED SEQUENCE 1"/>
    <property type="match status" value="1"/>
</dbReference>
<accession>A0A6J3DWU4</accession>
<feature type="compositionally biased region" description="Low complexity" evidence="1">
    <location>
        <begin position="413"/>
        <end position="428"/>
    </location>
</feature>
<feature type="compositionally biased region" description="Basic and acidic residues" evidence="1">
    <location>
        <begin position="207"/>
        <end position="219"/>
    </location>
</feature>
<evidence type="ECO:0000256" key="1">
    <source>
        <dbReference type="SAM" id="MobiDB-lite"/>
    </source>
</evidence>
<sequence length="621" mass="65787">MQCNNQLLLQEGAMGNTVSVPEEVKEDSACPVISYQALPESPTSVKNGSAVFVQAHPPAKNGGVDAKASVARDNAAASSPKTKEQSAGAAGGEVAGSTASRALPSAKPLSVFAFSWSVPGRTEDPASDSSVGSAKLDVSSEAPNVNKAPSDSTALPTAAAPQPGTHKILAQAQSASVPHHSSLAAPGIPDGESTATPKPKQVNFFDKIFKLEKGKERSQEQTPTQKETRALDAPDGCSEVQEAARSQRTSNGIPPGKEIDDRNRSDLRQDLASGNSLAAEQPAKSEVNQDSPQAAAAVDNHSVMSFFKTLVSPSKAETKSEPEDKGSKAEKGHGGQPAPKTVPESQTKGAKKKKAESPKLGHSTFSKLFRHKAAKETQQTTNTKSTEQQPVSSVKSDKNVPSSQELQTAKQNTKAPEPAAQQQAAATEAPKEVTKEKASSTPMPLSKLFWKKNTSEEAEIISNEKTDASSEAVAPDKDEKSPEATEVKPRKEESKTPKANLRKFFKLTSNSTERPVATAESEPVGQKSKESSKDKKSTVELSKQKGSKQEAREQPDSREQQTAETDSIQNGGDTSKEPSSYKRTEKRQSLGGFFKSLGSKRMSDAEVQTDPVSILPAGKSK</sequence>
<name>A0A6J3DWU4_AYTFU</name>
<organism evidence="2 3">
    <name type="scientific">Aythya fuligula</name>
    <name type="common">Tufted duck</name>
    <name type="synonym">Anas fuligula</name>
    <dbReference type="NCBI Taxonomy" id="219594"/>
    <lineage>
        <taxon>Eukaryota</taxon>
        <taxon>Metazoa</taxon>
        <taxon>Chordata</taxon>
        <taxon>Craniata</taxon>
        <taxon>Vertebrata</taxon>
        <taxon>Euteleostomi</taxon>
        <taxon>Archelosauria</taxon>
        <taxon>Archosauria</taxon>
        <taxon>Dinosauria</taxon>
        <taxon>Saurischia</taxon>
        <taxon>Theropoda</taxon>
        <taxon>Coelurosauria</taxon>
        <taxon>Aves</taxon>
        <taxon>Neognathae</taxon>
        <taxon>Galloanserae</taxon>
        <taxon>Anseriformes</taxon>
        <taxon>Anatidae</taxon>
        <taxon>Aythyinae</taxon>
        <taxon>Aythya</taxon>
    </lineage>
</organism>
<dbReference type="PANTHER" id="PTHR15016">
    <property type="entry name" value="BREAST CARCINOMA-AMPLIFIED SEQUENCE 1"/>
    <property type="match status" value="1"/>
</dbReference>
<feature type="compositionally biased region" description="Basic and acidic residues" evidence="1">
    <location>
        <begin position="527"/>
        <end position="538"/>
    </location>
</feature>
<dbReference type="AlphaFoldDB" id="A0A6J3DWU4"/>
<dbReference type="Proteomes" id="UP000504639">
    <property type="component" value="Chromosome 16"/>
</dbReference>
<dbReference type="GO" id="GO:0042552">
    <property type="term" value="P:myelination"/>
    <property type="evidence" value="ECO:0007669"/>
    <property type="project" value="TreeGrafter"/>
</dbReference>
<feature type="region of interest" description="Disordered" evidence="1">
    <location>
        <begin position="118"/>
        <end position="621"/>
    </location>
</feature>
<evidence type="ECO:0000313" key="2">
    <source>
        <dbReference type="Proteomes" id="UP000504639"/>
    </source>
</evidence>
<feature type="compositionally biased region" description="Basic and acidic residues" evidence="1">
    <location>
        <begin position="257"/>
        <end position="269"/>
    </location>
</feature>